<dbReference type="InterPro" id="IPR045522">
    <property type="entry name" value="DUF6474"/>
</dbReference>
<sequence length="151" mass="16062">MARAKRTGPRLTPGKAKNLLGVAKVIGPVVIPVVLPIAVRAAGIARETFDRYRARQLGVEVDQLPAFTGRGARLHARIAGLSAAVEDLRARNGSSEVTAFADASATRLSQLTAAVRAAERMPSPRRRAANRAVAADLDRLEAEVLHRLGVD</sequence>
<dbReference type="AlphaFoldDB" id="A0A5B2XLE5"/>
<gene>
    <name evidence="1" type="ORF">F0L68_09480</name>
</gene>
<dbReference type="Proteomes" id="UP000323454">
    <property type="component" value="Unassembled WGS sequence"/>
</dbReference>
<name>A0A5B2XLE5_9PSEU</name>
<proteinExistence type="predicted"/>
<keyword evidence="2" id="KW-1185">Reference proteome</keyword>
<evidence type="ECO:0000313" key="2">
    <source>
        <dbReference type="Proteomes" id="UP000323454"/>
    </source>
</evidence>
<reference evidence="1 2" key="2">
    <citation type="submission" date="2019-09" db="EMBL/GenBank/DDBJ databases">
        <authorList>
            <person name="Jin C."/>
        </authorList>
    </citation>
    <scope>NUCLEOTIDE SEQUENCE [LARGE SCALE GENOMIC DNA]</scope>
    <source>
        <strain evidence="1 2">AN110305</strain>
    </source>
</reference>
<protein>
    <submittedName>
        <fullName evidence="1">Uncharacterized protein</fullName>
    </submittedName>
</protein>
<dbReference type="EMBL" id="VUOB01000015">
    <property type="protein sequence ID" value="KAA2263711.1"/>
    <property type="molecule type" value="Genomic_DNA"/>
</dbReference>
<reference evidence="1 2" key="1">
    <citation type="submission" date="2019-09" db="EMBL/GenBank/DDBJ databases">
        <title>Goodfellowia gen. nov., a new genus of the Pseudonocardineae related to Actinoalloteichus, containing Goodfellowia coeruleoviolacea gen. nov., comb. nov. gen. nov., comb. nov.</title>
        <authorList>
            <person name="Labeda D."/>
        </authorList>
    </citation>
    <scope>NUCLEOTIDE SEQUENCE [LARGE SCALE GENOMIC DNA]</scope>
    <source>
        <strain evidence="1 2">AN110305</strain>
    </source>
</reference>
<organism evidence="1 2">
    <name type="scientific">Solihabitans fulvus</name>
    <dbReference type="NCBI Taxonomy" id="1892852"/>
    <lineage>
        <taxon>Bacteria</taxon>
        <taxon>Bacillati</taxon>
        <taxon>Actinomycetota</taxon>
        <taxon>Actinomycetes</taxon>
        <taxon>Pseudonocardiales</taxon>
        <taxon>Pseudonocardiaceae</taxon>
        <taxon>Solihabitans</taxon>
    </lineage>
</organism>
<evidence type="ECO:0000313" key="1">
    <source>
        <dbReference type="EMBL" id="KAA2263711.1"/>
    </source>
</evidence>
<dbReference type="OrthoDB" id="4374070at2"/>
<accession>A0A5B2XLE5</accession>
<dbReference type="RefSeq" id="WP_149849123.1">
    <property type="nucleotide sequence ID" value="NZ_VUOB01000015.1"/>
</dbReference>
<comment type="caution">
    <text evidence="1">The sequence shown here is derived from an EMBL/GenBank/DDBJ whole genome shotgun (WGS) entry which is preliminary data.</text>
</comment>
<dbReference type="Pfam" id="PF20079">
    <property type="entry name" value="DUF6474"/>
    <property type="match status" value="1"/>
</dbReference>